<comment type="similarity">
    <text evidence="7">Belongs to the endonuclease V family.</text>
</comment>
<dbReference type="AlphaFoldDB" id="A0A133VKD8"/>
<dbReference type="PATRIC" id="fig|1698280.3.peg.421"/>
<comment type="catalytic activity">
    <reaction evidence="1 7">
        <text>Endonucleolytic cleavage at apurinic or apyrimidinic sites to products with a 5'-phosphate.</text>
        <dbReference type="EC" id="3.1.21.7"/>
    </reaction>
</comment>
<evidence type="ECO:0000256" key="7">
    <source>
        <dbReference type="HAMAP-Rule" id="MF_00801"/>
    </source>
</evidence>
<keyword evidence="7" id="KW-0234">DNA repair</keyword>
<sequence length="220" mass="24587">MLDILDPNQTDLDELSKIQKKIAKKVIKKDEIETPKSVAGCDISFSEENQAYAACVSFTYPDLEKIKEKSIEVEVDFPYIPTFLAFRELQPMLKVVKKIDTDVYMIDSQGLAHPRRAGLASHLGVIIKKPTIGVAKNRLCGEGYKPSPEKGAYTYLKDNEEVIGAIVRTRTDVKPVYVSIGHKISLEKAIKITLNTAPKYKIPEPIRAAHKLATEKMKAT</sequence>
<feature type="site" description="Interaction with target DNA" evidence="7">
    <location>
        <position position="79"/>
    </location>
</feature>
<keyword evidence="9" id="KW-1185">Reference proteome</keyword>
<evidence type="ECO:0000256" key="2">
    <source>
        <dbReference type="ARBA" id="ARBA00004496"/>
    </source>
</evidence>
<keyword evidence="6 7" id="KW-0378">Hydrolase</keyword>
<comment type="cofactor">
    <cofactor evidence="7">
        <name>Mg(2+)</name>
        <dbReference type="ChEBI" id="CHEBI:18420"/>
    </cofactor>
</comment>
<dbReference type="GO" id="GO:0043737">
    <property type="term" value="F:deoxyribonuclease V activity"/>
    <property type="evidence" value="ECO:0007669"/>
    <property type="project" value="UniProtKB-UniRule"/>
</dbReference>
<keyword evidence="5 7" id="KW-0255">Endonuclease</keyword>
<dbReference type="GO" id="GO:0003727">
    <property type="term" value="F:single-stranded RNA binding"/>
    <property type="evidence" value="ECO:0007669"/>
    <property type="project" value="TreeGrafter"/>
</dbReference>
<dbReference type="HAMAP" id="MF_00801">
    <property type="entry name" value="Endonuclease_5"/>
    <property type="match status" value="1"/>
</dbReference>
<keyword evidence="7" id="KW-0460">Magnesium</keyword>
<keyword evidence="7" id="KW-0479">Metal-binding</keyword>
<dbReference type="CDD" id="cd06559">
    <property type="entry name" value="Endonuclease_V"/>
    <property type="match status" value="1"/>
</dbReference>
<name>A0A133VKD8_9EURY</name>
<dbReference type="EC" id="3.1.21.7" evidence="7"/>
<evidence type="ECO:0000256" key="3">
    <source>
        <dbReference type="ARBA" id="ARBA00022490"/>
    </source>
</evidence>
<evidence type="ECO:0000256" key="6">
    <source>
        <dbReference type="ARBA" id="ARBA00022801"/>
    </source>
</evidence>
<dbReference type="PANTHER" id="PTHR28511">
    <property type="entry name" value="ENDONUCLEASE V"/>
    <property type="match status" value="1"/>
</dbReference>
<evidence type="ECO:0000313" key="8">
    <source>
        <dbReference type="EMBL" id="KXB06916.1"/>
    </source>
</evidence>
<comment type="function">
    <text evidence="7">DNA repair enzyme involved in the repair of deaminated bases. Selectively cleaves double-stranded DNA at the second phosphodiester bond 3' to a deoxyinosine leaving behind the intact lesion on the nicked DNA.</text>
</comment>
<keyword evidence="7" id="KW-0227">DNA damage</keyword>
<keyword evidence="3 7" id="KW-0963">Cytoplasm</keyword>
<evidence type="ECO:0000256" key="1">
    <source>
        <dbReference type="ARBA" id="ARBA00001835"/>
    </source>
</evidence>
<comment type="subcellular location">
    <subcellularLocation>
        <location evidence="2 7">Cytoplasm</location>
    </subcellularLocation>
</comment>
<gene>
    <name evidence="7" type="primary">nfi</name>
    <name evidence="8" type="ORF">AKJ51_02560</name>
</gene>
<protein>
    <recommendedName>
        <fullName evidence="7">Endonuclease V</fullName>
        <ecNumber evidence="7">3.1.21.7</ecNumber>
    </recommendedName>
    <alternativeName>
        <fullName evidence="7">Deoxyinosine 3'endonuclease</fullName>
    </alternativeName>
    <alternativeName>
        <fullName evidence="7">Deoxyribonuclease V</fullName>
        <shortName evidence="7">DNase V</shortName>
    </alternativeName>
</protein>
<dbReference type="Proteomes" id="UP000070263">
    <property type="component" value="Unassembled WGS sequence"/>
</dbReference>
<dbReference type="GO" id="GO:0016891">
    <property type="term" value="F:RNA endonuclease activity producing 5'-phosphomonoesters, hydrolytic mechanism"/>
    <property type="evidence" value="ECO:0007669"/>
    <property type="project" value="TreeGrafter"/>
</dbReference>
<dbReference type="EMBL" id="LHYE01000024">
    <property type="protein sequence ID" value="KXB06916.1"/>
    <property type="molecule type" value="Genomic_DNA"/>
</dbReference>
<dbReference type="GO" id="GO:0000287">
    <property type="term" value="F:magnesium ion binding"/>
    <property type="evidence" value="ECO:0007669"/>
    <property type="project" value="UniProtKB-UniRule"/>
</dbReference>
<evidence type="ECO:0000256" key="4">
    <source>
        <dbReference type="ARBA" id="ARBA00022722"/>
    </source>
</evidence>
<accession>A0A133VKD8</accession>
<dbReference type="Pfam" id="PF04493">
    <property type="entry name" value="Endonuclease_5"/>
    <property type="match status" value="1"/>
</dbReference>
<feature type="binding site" evidence="7">
    <location>
        <position position="42"/>
    </location>
    <ligand>
        <name>Mg(2+)</name>
        <dbReference type="ChEBI" id="CHEBI:18420"/>
    </ligand>
</feature>
<organism evidence="8 9">
    <name type="scientific">candidate division MSBL1 archaeon SCGC-AAA382A20</name>
    <dbReference type="NCBI Taxonomy" id="1698280"/>
    <lineage>
        <taxon>Archaea</taxon>
        <taxon>Methanobacteriati</taxon>
        <taxon>Methanobacteriota</taxon>
        <taxon>candidate division MSBL1</taxon>
    </lineage>
</organism>
<evidence type="ECO:0000256" key="5">
    <source>
        <dbReference type="ARBA" id="ARBA00022759"/>
    </source>
</evidence>
<dbReference type="GO" id="GO:0006281">
    <property type="term" value="P:DNA repair"/>
    <property type="evidence" value="ECO:0007669"/>
    <property type="project" value="UniProtKB-UniRule"/>
</dbReference>
<keyword evidence="4 7" id="KW-0540">Nuclease</keyword>
<dbReference type="Gene3D" id="3.30.2170.10">
    <property type="entry name" value="archaeoglobus fulgidus dsm 4304 superfamily"/>
    <property type="match status" value="1"/>
</dbReference>
<reference evidence="8 9" key="1">
    <citation type="journal article" date="2016" name="Sci. Rep.">
        <title>Metabolic traits of an uncultured archaeal lineage -MSBL1- from brine pools of the Red Sea.</title>
        <authorList>
            <person name="Mwirichia R."/>
            <person name="Alam I."/>
            <person name="Rashid M."/>
            <person name="Vinu M."/>
            <person name="Ba-Alawi W."/>
            <person name="Anthony Kamau A."/>
            <person name="Kamanda Ngugi D."/>
            <person name="Goker M."/>
            <person name="Klenk H.P."/>
            <person name="Bajic V."/>
            <person name="Stingl U."/>
        </authorList>
    </citation>
    <scope>NUCLEOTIDE SEQUENCE [LARGE SCALE GENOMIC DNA]</scope>
    <source>
        <strain evidence="8">SCGC-AAA382A20</strain>
    </source>
</reference>
<comment type="caution">
    <text evidence="8">The sequence shown here is derived from an EMBL/GenBank/DDBJ whole genome shotgun (WGS) entry which is preliminary data.</text>
</comment>
<dbReference type="PANTHER" id="PTHR28511:SF1">
    <property type="entry name" value="ENDONUCLEASE V"/>
    <property type="match status" value="1"/>
</dbReference>
<feature type="binding site" evidence="7">
    <location>
        <position position="107"/>
    </location>
    <ligand>
        <name>Mg(2+)</name>
        <dbReference type="ChEBI" id="CHEBI:18420"/>
    </ligand>
</feature>
<evidence type="ECO:0000313" key="9">
    <source>
        <dbReference type="Proteomes" id="UP000070263"/>
    </source>
</evidence>
<proteinExistence type="inferred from homology"/>
<dbReference type="GO" id="GO:0005737">
    <property type="term" value="C:cytoplasm"/>
    <property type="evidence" value="ECO:0007669"/>
    <property type="project" value="UniProtKB-SubCell"/>
</dbReference>
<dbReference type="InterPro" id="IPR007581">
    <property type="entry name" value="Endonuclease-V"/>
</dbReference>